<evidence type="ECO:0000256" key="4">
    <source>
        <dbReference type="ARBA" id="ARBA00022679"/>
    </source>
</evidence>
<sequence length="377" mass="43070">MVKKVIVLYLVMYVELDRNFFSSINYQTLLDIPEQIANKLADENQKLREFCTVQFDNRLAFLVEHFSGQNKADIPGPEHMGWEQVCQHIASIRQQHGSVILALFHFGLHRSILVDLACSGVPVVAPIAGKAYWDFYQQKHIAPAEFADCFNLVEVDSPSVGKQLVKQMRKGHLITIYVDGNMGPDGVHVEEGGVAVQFFGRQVQVKEGISRLAATFKLPVLPLFSLKQPGDEDRYCITAGELLAADPYLMQKLYQQLETQVKKRPQDWEYISCCHRWMASEHNTDPDLAPVYDERAGLRLNQKNVRLVQQGDDILLLHLDKQTAFKLPHWSKELSHLLREGGTAGEIRRWLDQDDEHQLKVRLINELVSKELVTTFI</sequence>
<evidence type="ECO:0000256" key="1">
    <source>
        <dbReference type="ARBA" id="ARBA00004533"/>
    </source>
</evidence>
<evidence type="ECO:0000256" key="2">
    <source>
        <dbReference type="ARBA" id="ARBA00022475"/>
    </source>
</evidence>
<comment type="subcellular location">
    <subcellularLocation>
        <location evidence="1">Cell inner membrane</location>
    </subcellularLocation>
</comment>
<keyword evidence="2" id="KW-1003">Cell membrane</keyword>
<dbReference type="InterPro" id="IPR004960">
    <property type="entry name" value="LipA_acyltrans"/>
</dbReference>
<comment type="caution">
    <text evidence="7">The sequence shown here is derived from an EMBL/GenBank/DDBJ whole genome shotgun (WGS) entry which is preliminary data.</text>
</comment>
<protein>
    <recommendedName>
        <fullName evidence="9">Lauroyl/myristoyl acyltransferase</fullName>
    </recommendedName>
</protein>
<keyword evidence="6" id="KW-0012">Acyltransferase</keyword>
<dbReference type="Pfam" id="PF03279">
    <property type="entry name" value="Lip_A_acyltrans"/>
    <property type="match status" value="1"/>
</dbReference>
<dbReference type="EMBL" id="JAVDWR010000018">
    <property type="protein sequence ID" value="MDR7122613.1"/>
    <property type="molecule type" value="Genomic_DNA"/>
</dbReference>
<evidence type="ECO:0000313" key="8">
    <source>
        <dbReference type="Proteomes" id="UP001257909"/>
    </source>
</evidence>
<evidence type="ECO:0000256" key="5">
    <source>
        <dbReference type="ARBA" id="ARBA00023136"/>
    </source>
</evidence>
<evidence type="ECO:0000256" key="3">
    <source>
        <dbReference type="ARBA" id="ARBA00022519"/>
    </source>
</evidence>
<dbReference type="RefSeq" id="WP_310280966.1">
    <property type="nucleotide sequence ID" value="NZ_JAVDWR010000018.1"/>
</dbReference>
<evidence type="ECO:0000256" key="6">
    <source>
        <dbReference type="ARBA" id="ARBA00023315"/>
    </source>
</evidence>
<proteinExistence type="predicted"/>
<accession>A0ABU1W4I1</accession>
<name>A0ABU1W4I1_9GAMM</name>
<organism evidence="7 8">
    <name type="scientific">Rheinheimera soli</name>
    <dbReference type="NCBI Taxonomy" id="443616"/>
    <lineage>
        <taxon>Bacteria</taxon>
        <taxon>Pseudomonadati</taxon>
        <taxon>Pseudomonadota</taxon>
        <taxon>Gammaproteobacteria</taxon>
        <taxon>Chromatiales</taxon>
        <taxon>Chromatiaceae</taxon>
        <taxon>Rheinheimera</taxon>
    </lineage>
</organism>
<keyword evidence="5" id="KW-0472">Membrane</keyword>
<keyword evidence="4" id="KW-0808">Transferase</keyword>
<evidence type="ECO:0008006" key="9">
    <source>
        <dbReference type="Google" id="ProtNLM"/>
    </source>
</evidence>
<gene>
    <name evidence="7" type="ORF">J2W69_003588</name>
</gene>
<keyword evidence="3" id="KW-0997">Cell inner membrane</keyword>
<keyword evidence="8" id="KW-1185">Reference proteome</keyword>
<dbReference type="Proteomes" id="UP001257909">
    <property type="component" value="Unassembled WGS sequence"/>
</dbReference>
<evidence type="ECO:0000313" key="7">
    <source>
        <dbReference type="EMBL" id="MDR7122613.1"/>
    </source>
</evidence>
<reference evidence="7 8" key="1">
    <citation type="submission" date="2023-07" db="EMBL/GenBank/DDBJ databases">
        <title>Sorghum-associated microbial communities from plants grown in Nebraska, USA.</title>
        <authorList>
            <person name="Schachtman D."/>
        </authorList>
    </citation>
    <scope>NUCLEOTIDE SEQUENCE [LARGE SCALE GENOMIC DNA]</scope>
    <source>
        <strain evidence="7 8">4138</strain>
    </source>
</reference>